<feature type="transmembrane region" description="Helical" evidence="1">
    <location>
        <begin position="147"/>
        <end position="169"/>
    </location>
</feature>
<evidence type="ECO:0000313" key="3">
    <source>
        <dbReference type="Proteomes" id="UP000321168"/>
    </source>
</evidence>
<feature type="transmembrane region" description="Helical" evidence="1">
    <location>
        <begin position="114"/>
        <end position="132"/>
    </location>
</feature>
<keyword evidence="1" id="KW-0472">Membrane</keyword>
<reference evidence="2 3" key="1">
    <citation type="submission" date="2019-08" db="EMBL/GenBank/DDBJ databases">
        <title>Genome of Luteibaculum oceani JCM 18817.</title>
        <authorList>
            <person name="Bowman J.P."/>
        </authorList>
    </citation>
    <scope>NUCLEOTIDE SEQUENCE [LARGE SCALE GENOMIC DNA]</scope>
    <source>
        <strain evidence="2 3">JCM 18817</strain>
    </source>
</reference>
<feature type="transmembrane region" description="Helical" evidence="1">
    <location>
        <begin position="301"/>
        <end position="320"/>
    </location>
</feature>
<proteinExistence type="predicted"/>
<keyword evidence="1" id="KW-1133">Transmembrane helix</keyword>
<accession>A0A5C6V9I0</accession>
<keyword evidence="1" id="KW-0812">Transmembrane</keyword>
<sequence length="756" mass="87287">MALTRISIRERLLRFFYFFPFQLMILHIKKNHLLLFSWIIIFAYLSGNLATKYGVSILFLYPEYLGENNYIAFAILGFSAGGFIMAFNLYSYIMHGFRFPFIASLSRPFLKFSINNFIIPLLFVIYYCYYSADYQLNKELIPGDKVFFNLLGFIGGLFLFCLISFAYFLSTNKDVFRFVKARKGLSEGFGLIKDKKSLKKENQRWQNLRQNRRTWRVETYLKSFLKVGLARDSIHYNNEIIAKILAQNHINASIFEIIVIISFLVIGSLREYALFMIPAAASLFLLFTMLLMIISALYSWFKGWTISVIILLVLIINSASSETNILNKESRGFGLNYDSRTPYNEYVRSGFPDEEKREQDRAITLEMLNNWKDKIRKKYGKRKPKMILLNSSGGGMRSALWNFKLLNYLDSVTQGAFYDHVVLITGSSGGMLGQSYFREIKLRTQQGHDIQAPLNYYPKLGKDILNPIAFSLVTNDLFIRYQRIKDNDFSYVKDRGYAFEKAFNENTNYFLDKRMGDYTMPERKAEIPMMIITPSIVNDARKLLIASNPVGYLTTNPDEESRPLLENIEMAHLLAASQPLDLKFTSALRMSSTFPYILPSVTLPTYPGIDVIDAGLRDNYGLTTSIAFASEFEDWIARNTSGVIFLQMRDLQKVASVNKNINSTFLKKLISPLETVYGNIFNVHNFNQDQIWKQFTSGSKIKAETVIITLQRSRKDKISLSWHLSQKEKQYITQSLQEPGNYPEIENLLNKLSNGR</sequence>
<feature type="transmembrane region" description="Helical" evidence="1">
    <location>
        <begin position="275"/>
        <end position="294"/>
    </location>
</feature>
<name>A0A5C6V9I0_9FLAO</name>
<dbReference type="Gene3D" id="3.40.1090.10">
    <property type="entry name" value="Cytosolic phospholipase A2 catalytic domain"/>
    <property type="match status" value="1"/>
</dbReference>
<dbReference type="RefSeq" id="WP_170227026.1">
    <property type="nucleotide sequence ID" value="NZ_VORB01000004.1"/>
</dbReference>
<dbReference type="SUPFAM" id="SSF52151">
    <property type="entry name" value="FabD/lysophospholipase-like"/>
    <property type="match status" value="1"/>
</dbReference>
<comment type="caution">
    <text evidence="2">The sequence shown here is derived from an EMBL/GenBank/DDBJ whole genome shotgun (WGS) entry which is preliminary data.</text>
</comment>
<feature type="transmembrane region" description="Helical" evidence="1">
    <location>
        <begin position="33"/>
        <end position="50"/>
    </location>
</feature>
<protein>
    <submittedName>
        <fullName evidence="2">Patatin-like phospholipase family protein</fullName>
    </submittedName>
</protein>
<feature type="transmembrane region" description="Helical" evidence="1">
    <location>
        <begin position="250"/>
        <end position="269"/>
    </location>
</feature>
<evidence type="ECO:0000256" key="1">
    <source>
        <dbReference type="SAM" id="Phobius"/>
    </source>
</evidence>
<dbReference type="InterPro" id="IPR016035">
    <property type="entry name" value="Acyl_Trfase/lysoPLipase"/>
</dbReference>
<dbReference type="AlphaFoldDB" id="A0A5C6V9I0"/>
<organism evidence="2 3">
    <name type="scientific">Luteibaculum oceani</name>
    <dbReference type="NCBI Taxonomy" id="1294296"/>
    <lineage>
        <taxon>Bacteria</taxon>
        <taxon>Pseudomonadati</taxon>
        <taxon>Bacteroidota</taxon>
        <taxon>Flavobacteriia</taxon>
        <taxon>Flavobacteriales</taxon>
        <taxon>Luteibaculaceae</taxon>
        <taxon>Luteibaculum</taxon>
    </lineage>
</organism>
<feature type="transmembrane region" description="Helical" evidence="1">
    <location>
        <begin position="70"/>
        <end position="93"/>
    </location>
</feature>
<keyword evidence="3" id="KW-1185">Reference proteome</keyword>
<evidence type="ECO:0000313" key="2">
    <source>
        <dbReference type="EMBL" id="TXC81354.1"/>
    </source>
</evidence>
<dbReference type="Proteomes" id="UP000321168">
    <property type="component" value="Unassembled WGS sequence"/>
</dbReference>
<dbReference type="EMBL" id="VORB01000004">
    <property type="protein sequence ID" value="TXC81354.1"/>
    <property type="molecule type" value="Genomic_DNA"/>
</dbReference>
<gene>
    <name evidence="2" type="ORF">FRX97_04945</name>
</gene>